<protein>
    <submittedName>
        <fullName evidence="2">Dienelactone hydrolase family protein</fullName>
    </submittedName>
</protein>
<dbReference type="RefSeq" id="WP_220230385.1">
    <property type="nucleotide sequence ID" value="NZ_JAICBX010000004.1"/>
</dbReference>
<dbReference type="InterPro" id="IPR002925">
    <property type="entry name" value="Dienelactn_hydro"/>
</dbReference>
<evidence type="ECO:0000259" key="1">
    <source>
        <dbReference type="Pfam" id="PF01738"/>
    </source>
</evidence>
<evidence type="ECO:0000313" key="2">
    <source>
        <dbReference type="EMBL" id="MBW8639670.1"/>
    </source>
</evidence>
<dbReference type="Gene3D" id="3.40.50.1820">
    <property type="entry name" value="alpha/beta hydrolase"/>
    <property type="match status" value="1"/>
</dbReference>
<dbReference type="GO" id="GO:0016787">
    <property type="term" value="F:hydrolase activity"/>
    <property type="evidence" value="ECO:0007669"/>
    <property type="project" value="UniProtKB-KW"/>
</dbReference>
<evidence type="ECO:0000313" key="3">
    <source>
        <dbReference type="Proteomes" id="UP001196509"/>
    </source>
</evidence>
<dbReference type="PANTHER" id="PTHR46623">
    <property type="entry name" value="CARBOXYMETHYLENEBUTENOLIDASE-RELATED"/>
    <property type="match status" value="1"/>
</dbReference>
<reference evidence="2" key="1">
    <citation type="submission" date="2021-08" db="EMBL/GenBank/DDBJ databases">
        <title>Hoeflea bacterium WL0058 sp. nov., isolated from the sediment.</title>
        <authorList>
            <person name="Wang L."/>
            <person name="Zhang D."/>
        </authorList>
    </citation>
    <scope>NUCLEOTIDE SEQUENCE</scope>
    <source>
        <strain evidence="2">WL0058</strain>
    </source>
</reference>
<dbReference type="InterPro" id="IPR029058">
    <property type="entry name" value="AB_hydrolase_fold"/>
</dbReference>
<dbReference type="Proteomes" id="UP001196509">
    <property type="component" value="Unassembled WGS sequence"/>
</dbReference>
<keyword evidence="2" id="KW-0378">Hydrolase</keyword>
<dbReference type="SUPFAM" id="SSF53474">
    <property type="entry name" value="alpha/beta-Hydrolases"/>
    <property type="match status" value="1"/>
</dbReference>
<keyword evidence="3" id="KW-1185">Reference proteome</keyword>
<sequence>MLNGFQQRSFAAEISGGQTVEHDVYEKGEGPVIVILHELPGIEKETIRFADKMVAAGFRVVLPHLFGPLGKFAIVRNMARFFCVRREIDIFARNRSSPIVDWLKALCRDLQQRHAVSGVGVIGMCLTGNFAISLMADESVLASVASQPSLPLFAQHALHMSPEDIEATKRKLDTNGPMHAYRFAGDKLCKAEKFSAIEQTFNSGKERITLTHVPGNKHAMLTAHFIEGEDSPTQAALNEIIGYFREKL</sequence>
<dbReference type="InterPro" id="IPR051049">
    <property type="entry name" value="Dienelactone_hydrolase-like"/>
</dbReference>
<comment type="caution">
    <text evidence="2">The sequence shown here is derived from an EMBL/GenBank/DDBJ whole genome shotgun (WGS) entry which is preliminary data.</text>
</comment>
<gene>
    <name evidence="2" type="ORF">K1W69_20925</name>
</gene>
<accession>A0AAE2ZRW5</accession>
<dbReference type="PANTHER" id="PTHR46623:SF7">
    <property type="entry name" value="CARBOXYMETHYLENEBUTENOLIDASE"/>
    <property type="match status" value="1"/>
</dbReference>
<name>A0AAE2ZRW5_9HYPH</name>
<dbReference type="Pfam" id="PF01738">
    <property type="entry name" value="DLH"/>
    <property type="match status" value="1"/>
</dbReference>
<proteinExistence type="predicted"/>
<dbReference type="AlphaFoldDB" id="A0AAE2ZRW5"/>
<feature type="domain" description="Dienelactone hydrolase" evidence="1">
    <location>
        <begin position="29"/>
        <end position="244"/>
    </location>
</feature>
<dbReference type="EMBL" id="JAICBX010000004">
    <property type="protein sequence ID" value="MBW8639670.1"/>
    <property type="molecule type" value="Genomic_DNA"/>
</dbReference>
<organism evidence="2 3">
    <name type="scientific">Flavimaribacter sediminis</name>
    <dbReference type="NCBI Taxonomy" id="2865987"/>
    <lineage>
        <taxon>Bacteria</taxon>
        <taxon>Pseudomonadati</taxon>
        <taxon>Pseudomonadota</taxon>
        <taxon>Alphaproteobacteria</taxon>
        <taxon>Hyphomicrobiales</taxon>
        <taxon>Rhizobiaceae</taxon>
        <taxon>Flavimaribacter</taxon>
    </lineage>
</organism>